<keyword evidence="2 3" id="KW-0413">Isomerase</keyword>
<dbReference type="InterPro" id="IPR029000">
    <property type="entry name" value="Cyclophilin-like_dom_sf"/>
</dbReference>
<dbReference type="GO" id="GO:0003755">
    <property type="term" value="F:peptidyl-prolyl cis-trans isomerase activity"/>
    <property type="evidence" value="ECO:0007669"/>
    <property type="project" value="UniProtKB-EC"/>
</dbReference>
<gene>
    <name evidence="5" type="ORF">KJI95_01700</name>
</gene>
<evidence type="ECO:0000256" key="1">
    <source>
        <dbReference type="ARBA" id="ARBA00023110"/>
    </source>
</evidence>
<dbReference type="PROSITE" id="PS50072">
    <property type="entry name" value="CSA_PPIASE_2"/>
    <property type="match status" value="1"/>
</dbReference>
<reference evidence="5 6" key="1">
    <citation type="submission" date="2021-05" db="EMBL/GenBank/DDBJ databases">
        <title>Shewanella sp. JM162201.</title>
        <authorList>
            <person name="Xu S."/>
            <person name="Li A."/>
        </authorList>
    </citation>
    <scope>NUCLEOTIDE SEQUENCE [LARGE SCALE GENOMIC DNA]</scope>
    <source>
        <strain evidence="5 6">JM162201</strain>
    </source>
</reference>
<dbReference type="InterPro" id="IPR044665">
    <property type="entry name" value="E_coli_cyclophilin_A-like"/>
</dbReference>
<organism evidence="5 6">
    <name type="scientific">Shewanella jiangmenensis</name>
    <dbReference type="NCBI Taxonomy" id="2837387"/>
    <lineage>
        <taxon>Bacteria</taxon>
        <taxon>Pseudomonadati</taxon>
        <taxon>Pseudomonadota</taxon>
        <taxon>Gammaproteobacteria</taxon>
        <taxon>Alteromonadales</taxon>
        <taxon>Shewanellaceae</taxon>
        <taxon>Shewanella</taxon>
    </lineage>
</organism>
<evidence type="ECO:0000313" key="6">
    <source>
        <dbReference type="Proteomes" id="UP001195903"/>
    </source>
</evidence>
<keyword evidence="6" id="KW-1185">Reference proteome</keyword>
<comment type="catalytic activity">
    <reaction evidence="3">
        <text>[protein]-peptidylproline (omega=180) = [protein]-peptidylproline (omega=0)</text>
        <dbReference type="Rhea" id="RHEA:16237"/>
        <dbReference type="Rhea" id="RHEA-COMP:10747"/>
        <dbReference type="Rhea" id="RHEA-COMP:10748"/>
        <dbReference type="ChEBI" id="CHEBI:83833"/>
        <dbReference type="ChEBI" id="CHEBI:83834"/>
        <dbReference type="EC" id="5.2.1.8"/>
    </reaction>
</comment>
<dbReference type="Gene3D" id="2.40.100.10">
    <property type="entry name" value="Cyclophilin-like"/>
    <property type="match status" value="1"/>
</dbReference>
<evidence type="ECO:0000259" key="4">
    <source>
        <dbReference type="PROSITE" id="PS50072"/>
    </source>
</evidence>
<proteinExistence type="inferred from homology"/>
<keyword evidence="1 3" id="KW-0697">Rotamase</keyword>
<dbReference type="SUPFAM" id="SSF50891">
    <property type="entry name" value="Cyclophilin-like"/>
    <property type="match status" value="1"/>
</dbReference>
<evidence type="ECO:0000256" key="2">
    <source>
        <dbReference type="ARBA" id="ARBA00023235"/>
    </source>
</evidence>
<comment type="similarity">
    <text evidence="3">Belongs to the cyclophilin-type PPIase family.</text>
</comment>
<protein>
    <recommendedName>
        <fullName evidence="3">Peptidyl-prolyl cis-trans isomerase</fullName>
        <shortName evidence="3">PPIase</shortName>
        <ecNumber evidence="3">5.2.1.8</ecNumber>
    </recommendedName>
</protein>
<comment type="function">
    <text evidence="3">PPIases accelerate the folding of proteins. It catalyzes the cis-trans isomerization of proline imidic peptide bonds in oligopeptides.</text>
</comment>
<name>A0ABS5UYN7_9GAMM</name>
<dbReference type="InterPro" id="IPR002130">
    <property type="entry name" value="Cyclophilin-type_PPIase_dom"/>
</dbReference>
<evidence type="ECO:0000313" key="5">
    <source>
        <dbReference type="EMBL" id="MBT1443242.1"/>
    </source>
</evidence>
<evidence type="ECO:0000256" key="3">
    <source>
        <dbReference type="RuleBase" id="RU363019"/>
    </source>
</evidence>
<dbReference type="RefSeq" id="WP_214505437.1">
    <property type="nucleotide sequence ID" value="NZ_JAHEPS010000001.1"/>
</dbReference>
<dbReference type="EMBL" id="JAHEPS010000001">
    <property type="protein sequence ID" value="MBT1443242.1"/>
    <property type="molecule type" value="Genomic_DNA"/>
</dbReference>
<sequence>MKKIMGLLLCSQLVACGGSDSGDNGTTEPPVTDKPVSMKIDVCYLMSTNLGDMTLGIDLTNTPISGKNFKQYVDKGFYNGTLFHRAVSNFVVQGGGFTSGLKPKAGDAPIKNEARVGLSNERGTLAMARTSAPDSATSQFYINVLNNPQLDYSASNHGYAVFGKVLSGMEVADQISIAPVHNVNGFSHVPVTEIVINTVAEVNCPAS</sequence>
<dbReference type="Pfam" id="PF00160">
    <property type="entry name" value="Pro_isomerase"/>
    <property type="match status" value="1"/>
</dbReference>
<dbReference type="Proteomes" id="UP001195903">
    <property type="component" value="Unassembled WGS sequence"/>
</dbReference>
<feature type="domain" description="PPIase cyclophilin-type" evidence="4">
    <location>
        <begin position="47"/>
        <end position="201"/>
    </location>
</feature>
<accession>A0ABS5UYN7</accession>
<dbReference type="PRINTS" id="PR00153">
    <property type="entry name" value="CSAPPISMRASE"/>
</dbReference>
<comment type="caution">
    <text evidence="5">The sequence shown here is derived from an EMBL/GenBank/DDBJ whole genome shotgun (WGS) entry which is preliminary data.</text>
</comment>
<dbReference type="EC" id="5.2.1.8" evidence="3"/>
<dbReference type="PANTHER" id="PTHR43246">
    <property type="entry name" value="PEPTIDYL-PROLYL CIS-TRANS ISOMERASE CYP38, CHLOROPLASTIC"/>
    <property type="match status" value="1"/>
</dbReference>